<sequence length="475" mass="56697">MKIRILQFFLIVTLPVCQVKSQPLDRENIFKEVLAFKTEGKYEEALNFLLDLLSLDEATLAEKERTFAKLEMANVMWIIQKYDECLYYLLEAEKDLTRFEDADLSYKLNQEYAQYYYNVGLVNKSLEKSYEALKYILKIPEVDDWQRKLRYLYGSMAYRYLRAGMQDSALNYIYKAQSQKKYPMETLFLYNHHLNKNVSKDSIDFYFERIKKDSQSSTNTLHDKFFANIGVINYYLKNGQFEQAFPLIEEAIDVADRIDRPRFIIFAYYAMVRYYKGIGNEFMELHYSLKLNEARASQSNERLKGFTLAFETTERLSKERELEINDKNKKTLLMLLLMFSSSGIYLLWVIQKRKRKIIHFEQNLDRMKEERVQLERMVDSSFEEVIKMAKNNDPAFLPLFKEYYNTVFVKLDNLNPPLSNEEFKLCAMIYLDFSTKEIAKSTFVQVKTVQMKKYRLRKKLDIDSSLDLSDWVKRL</sequence>
<dbReference type="SUPFAM" id="SSF46894">
    <property type="entry name" value="C-terminal effector domain of the bipartite response regulators"/>
    <property type="match status" value="1"/>
</dbReference>
<evidence type="ECO:0000259" key="3">
    <source>
        <dbReference type="PROSITE" id="PS50043"/>
    </source>
</evidence>
<keyword evidence="2" id="KW-1133">Transmembrane helix</keyword>
<proteinExistence type="predicted"/>
<organism evidence="4 5">
    <name type="scientific">Mongoliibacter ruber</name>
    <dbReference type="NCBI Taxonomy" id="1750599"/>
    <lineage>
        <taxon>Bacteria</taxon>
        <taxon>Pseudomonadati</taxon>
        <taxon>Bacteroidota</taxon>
        <taxon>Cytophagia</taxon>
        <taxon>Cytophagales</taxon>
        <taxon>Cyclobacteriaceae</taxon>
        <taxon>Mongoliibacter</taxon>
    </lineage>
</organism>
<accession>A0A2T0WDK6</accession>
<evidence type="ECO:0000256" key="2">
    <source>
        <dbReference type="SAM" id="Phobius"/>
    </source>
</evidence>
<dbReference type="GO" id="GO:0006355">
    <property type="term" value="P:regulation of DNA-templated transcription"/>
    <property type="evidence" value="ECO:0007669"/>
    <property type="project" value="InterPro"/>
</dbReference>
<keyword evidence="2" id="KW-0812">Transmembrane</keyword>
<keyword evidence="2" id="KW-0472">Membrane</keyword>
<dbReference type="SUPFAM" id="SSF48452">
    <property type="entry name" value="TPR-like"/>
    <property type="match status" value="1"/>
</dbReference>
<dbReference type="PROSITE" id="PS50043">
    <property type="entry name" value="HTH_LUXR_2"/>
    <property type="match status" value="1"/>
</dbReference>
<dbReference type="SMART" id="SM00421">
    <property type="entry name" value="HTH_LUXR"/>
    <property type="match status" value="1"/>
</dbReference>
<reference evidence="4 5" key="1">
    <citation type="submission" date="2018-03" db="EMBL/GenBank/DDBJ databases">
        <title>Genomic Encyclopedia of Archaeal and Bacterial Type Strains, Phase II (KMG-II): from individual species to whole genera.</title>
        <authorList>
            <person name="Goeker M."/>
        </authorList>
    </citation>
    <scope>NUCLEOTIDE SEQUENCE [LARGE SCALE GENOMIC DNA]</scope>
    <source>
        <strain evidence="4 5">DSM 27929</strain>
    </source>
</reference>
<dbReference type="EMBL" id="PVTR01000017">
    <property type="protein sequence ID" value="PRY84787.1"/>
    <property type="molecule type" value="Genomic_DNA"/>
</dbReference>
<keyword evidence="5" id="KW-1185">Reference proteome</keyword>
<feature type="domain" description="HTH luxR-type" evidence="3">
    <location>
        <begin position="411"/>
        <end position="475"/>
    </location>
</feature>
<evidence type="ECO:0000313" key="5">
    <source>
        <dbReference type="Proteomes" id="UP000238157"/>
    </source>
</evidence>
<dbReference type="GO" id="GO:0003677">
    <property type="term" value="F:DNA binding"/>
    <property type="evidence" value="ECO:0007669"/>
    <property type="project" value="InterPro"/>
</dbReference>
<dbReference type="Proteomes" id="UP000238157">
    <property type="component" value="Unassembled WGS sequence"/>
</dbReference>
<feature type="coiled-coil region" evidence="1">
    <location>
        <begin position="350"/>
        <end position="384"/>
    </location>
</feature>
<protein>
    <submittedName>
        <fullName evidence="4">Regulatory LuxR family protein</fullName>
    </submittedName>
</protein>
<name>A0A2T0WDK6_9BACT</name>
<dbReference type="InterPro" id="IPR036388">
    <property type="entry name" value="WH-like_DNA-bd_sf"/>
</dbReference>
<keyword evidence="1" id="KW-0175">Coiled coil</keyword>
<dbReference type="Gene3D" id="1.25.40.10">
    <property type="entry name" value="Tetratricopeptide repeat domain"/>
    <property type="match status" value="1"/>
</dbReference>
<feature type="transmembrane region" description="Helical" evidence="2">
    <location>
        <begin position="332"/>
        <end position="350"/>
    </location>
</feature>
<evidence type="ECO:0000313" key="4">
    <source>
        <dbReference type="EMBL" id="PRY84787.1"/>
    </source>
</evidence>
<comment type="caution">
    <text evidence="4">The sequence shown here is derived from an EMBL/GenBank/DDBJ whole genome shotgun (WGS) entry which is preliminary data.</text>
</comment>
<dbReference type="PROSITE" id="PS00622">
    <property type="entry name" value="HTH_LUXR_1"/>
    <property type="match status" value="1"/>
</dbReference>
<dbReference type="InterPro" id="IPR000792">
    <property type="entry name" value="Tscrpt_reg_LuxR_C"/>
</dbReference>
<gene>
    <name evidence="4" type="ORF">CLW00_11764</name>
</gene>
<evidence type="ECO:0000256" key="1">
    <source>
        <dbReference type="SAM" id="Coils"/>
    </source>
</evidence>
<dbReference type="InterPro" id="IPR011990">
    <property type="entry name" value="TPR-like_helical_dom_sf"/>
</dbReference>
<dbReference type="InterPro" id="IPR016032">
    <property type="entry name" value="Sig_transdc_resp-reg_C-effctor"/>
</dbReference>
<dbReference type="AlphaFoldDB" id="A0A2T0WDK6"/>
<dbReference type="Gene3D" id="1.10.10.10">
    <property type="entry name" value="Winged helix-like DNA-binding domain superfamily/Winged helix DNA-binding domain"/>
    <property type="match status" value="1"/>
</dbReference>